<dbReference type="Proteomes" id="UP000239720">
    <property type="component" value="Unassembled WGS sequence"/>
</dbReference>
<name>A0A2K9EI06_9FIRM</name>
<evidence type="ECO:0000313" key="2">
    <source>
        <dbReference type="EMBL" id="AUG57573.1"/>
    </source>
</evidence>
<dbReference type="PANTHER" id="PTHR43236">
    <property type="entry name" value="ANTITOXIN HIGA1"/>
    <property type="match status" value="1"/>
</dbReference>
<feature type="domain" description="IrrE N-terminal-like" evidence="1">
    <location>
        <begin position="46"/>
        <end position="176"/>
    </location>
</feature>
<accession>A0A2K9EI06</accession>
<reference evidence="3 5" key="2">
    <citation type="journal article" date="2018" name="Syst. Appl. Microbiol.">
        <title>Characterization and high-quality draft genome sequence of Herbivorax saccincola A7, an anaerobic, alkaliphilic, thermophilic, cellulolytic, and xylanolytic bacterium.</title>
        <authorList>
            <person name="Aikawa S."/>
            <person name="Baramee S."/>
            <person name="Sermsathanaswadi J."/>
            <person name="Thianheng P."/>
            <person name="Tachaapaikoon C."/>
            <person name="Shikata A."/>
            <person name="Waeonukul R."/>
            <person name="Pason P."/>
            <person name="Ratanakhanokchai K."/>
            <person name="Kosugi A."/>
        </authorList>
    </citation>
    <scope>NUCLEOTIDE SEQUENCE [LARGE SCALE GENOMIC DNA]</scope>
    <source>
        <strain evidence="3 5">A7</strain>
    </source>
</reference>
<evidence type="ECO:0000259" key="1">
    <source>
        <dbReference type="Pfam" id="PF06114"/>
    </source>
</evidence>
<dbReference type="InterPro" id="IPR010359">
    <property type="entry name" value="IrrE_HExxH"/>
</dbReference>
<dbReference type="Pfam" id="PF06114">
    <property type="entry name" value="Peptidase_M78"/>
    <property type="match status" value="1"/>
</dbReference>
<organism evidence="2 4">
    <name type="scientific">Acetivibrio saccincola</name>
    <dbReference type="NCBI Taxonomy" id="1677857"/>
    <lineage>
        <taxon>Bacteria</taxon>
        <taxon>Bacillati</taxon>
        <taxon>Bacillota</taxon>
        <taxon>Clostridia</taxon>
        <taxon>Eubacteriales</taxon>
        <taxon>Oscillospiraceae</taxon>
        <taxon>Acetivibrio</taxon>
    </lineage>
</organism>
<dbReference type="OrthoDB" id="9816277at2"/>
<dbReference type="Gene3D" id="1.10.10.2910">
    <property type="match status" value="1"/>
</dbReference>
<dbReference type="PANTHER" id="PTHR43236:SF1">
    <property type="entry name" value="BLL7220 PROTEIN"/>
    <property type="match status" value="1"/>
</dbReference>
<dbReference type="KEGG" id="hsc:HVS_08325"/>
<proteinExistence type="predicted"/>
<keyword evidence="4" id="KW-1185">Reference proteome</keyword>
<dbReference type="EMBL" id="NEMB01000003">
    <property type="protein sequence ID" value="PQQ67484.1"/>
    <property type="molecule type" value="Genomic_DNA"/>
</dbReference>
<dbReference type="Proteomes" id="UP000233534">
    <property type="component" value="Chromosome"/>
</dbReference>
<gene>
    <name evidence="3" type="ORF">B9R14_12490</name>
    <name evidence="2" type="ORF">HVS_08325</name>
</gene>
<dbReference type="RefSeq" id="WP_101301078.1">
    <property type="nucleotide sequence ID" value="NZ_CP025197.1"/>
</dbReference>
<dbReference type="InterPro" id="IPR052345">
    <property type="entry name" value="Rad_response_metalloprotease"/>
</dbReference>
<dbReference type="EMBL" id="CP025197">
    <property type="protein sequence ID" value="AUG57573.1"/>
    <property type="molecule type" value="Genomic_DNA"/>
</dbReference>
<evidence type="ECO:0000313" key="4">
    <source>
        <dbReference type="Proteomes" id="UP000233534"/>
    </source>
</evidence>
<reference evidence="2 4" key="1">
    <citation type="submission" date="2017-12" db="EMBL/GenBank/DDBJ databases">
        <title>Complete genome sequence of Herbivorax saccincola GGR1, a novel Cellulosome-producing hydrolytic bacterium in a thermophilic biogas plant, established by Illumina and Nanopore MinION sequencing.</title>
        <authorList>
            <person name="Pechtl A."/>
            <person name="Ruckert C."/>
            <person name="Koeck D.E."/>
            <person name="Maus I."/>
            <person name="Winkler A."/>
            <person name="Kalinowski J."/>
            <person name="Puhler A."/>
            <person name="Schwarz W.W."/>
            <person name="Zverlov V.V."/>
            <person name="Schluter A."/>
            <person name="Liebl W."/>
        </authorList>
    </citation>
    <scope>NUCLEOTIDE SEQUENCE [LARGE SCALE GENOMIC DNA]</scope>
    <source>
        <strain evidence="2">GGR1</strain>
        <strain evidence="4">SR1</strain>
    </source>
</reference>
<dbReference type="AlphaFoldDB" id="A0A2K9EI06"/>
<protein>
    <recommendedName>
        <fullName evidence="1">IrrE N-terminal-like domain-containing protein</fullName>
    </recommendedName>
</protein>
<sequence>MNFSRFKEIVIKNRAYAGSVKETLKVFQDRVRWDGDIPKIIKEIGEKLDVLVFQVPMADSDFGAVFLDTGYSKYMLLNSSQPRNKMYFSFCHDIYHIICGVPDYINEKREVHFNQDYDSNDNERKANLFAANLLMPELEFKKMYELYKDDNKDIEKIVAKLMNYFSSPFVAVLIRLYELEILERIEDVKEILEYGDNQIRELFDSLWLDRDILEPTYKDEMPFILEMIKTEGADLIEKQLLSEYNYNRIVEGIKKIYSDIRKKD</sequence>
<evidence type="ECO:0000313" key="5">
    <source>
        <dbReference type="Proteomes" id="UP000239720"/>
    </source>
</evidence>
<evidence type="ECO:0000313" key="3">
    <source>
        <dbReference type="EMBL" id="PQQ67484.1"/>
    </source>
</evidence>